<accession>A0ABU3VQ58</accession>
<comment type="caution">
    <text evidence="1">The sequence shown here is derived from an EMBL/GenBank/DDBJ whole genome shotgun (WGS) entry which is preliminary data.</text>
</comment>
<sequence>MPDHKLISEIETTFTTSILKYHDEDLDICLALKIPESAEFIKFYDETGNETDEKNAAVKEYKSENITVTRNLKTKDIQIKATPEPHDSDLFRKLFVVKSYYGNPYELSVVKFAENHKISESPDALKKFFENEVRVYEYIPKRYRYLPNDVKELAFEVNDGKLEIKIKTKNQSSLTELIDLLLENKIILQH</sequence>
<gene>
    <name evidence="1" type="ORF">MmiAt1_11260</name>
</gene>
<dbReference type="EMBL" id="JAWDKC010000019">
    <property type="protein sequence ID" value="MDV0445543.1"/>
    <property type="molecule type" value="Genomic_DNA"/>
</dbReference>
<keyword evidence="2" id="KW-1185">Reference proteome</keyword>
<name>A0ABU3VQ58_9EURY</name>
<proteinExistence type="predicted"/>
<organism evidence="1 2">
    <name type="scientific">Methanimicrococcus hacksteinii</name>
    <dbReference type="NCBI Taxonomy" id="3028293"/>
    <lineage>
        <taxon>Archaea</taxon>
        <taxon>Methanobacteriati</taxon>
        <taxon>Methanobacteriota</taxon>
        <taxon>Stenosarchaea group</taxon>
        <taxon>Methanomicrobia</taxon>
        <taxon>Methanosarcinales</taxon>
        <taxon>Methanosarcinaceae</taxon>
        <taxon>Methanimicrococcus</taxon>
    </lineage>
</organism>
<dbReference type="Proteomes" id="UP001272052">
    <property type="component" value="Unassembled WGS sequence"/>
</dbReference>
<reference evidence="1 2" key="1">
    <citation type="submission" date="2023-06" db="EMBL/GenBank/DDBJ databases">
        <title>Genome sequence of Methanimicrococcus sp. At1.</title>
        <authorList>
            <person name="Protasov E."/>
            <person name="Platt K."/>
            <person name="Poehlein A."/>
            <person name="Daniel R."/>
            <person name="Brune A."/>
        </authorList>
    </citation>
    <scope>NUCLEOTIDE SEQUENCE [LARGE SCALE GENOMIC DNA]</scope>
    <source>
        <strain evidence="1 2">At1</strain>
    </source>
</reference>
<protein>
    <submittedName>
        <fullName evidence="1">Uncharacterized protein</fullName>
    </submittedName>
</protein>
<evidence type="ECO:0000313" key="2">
    <source>
        <dbReference type="Proteomes" id="UP001272052"/>
    </source>
</evidence>
<evidence type="ECO:0000313" key="1">
    <source>
        <dbReference type="EMBL" id="MDV0445543.1"/>
    </source>
</evidence>
<dbReference type="RefSeq" id="WP_318785965.1">
    <property type="nucleotide sequence ID" value="NZ_JAWDKC010000019.1"/>
</dbReference>